<dbReference type="InterPro" id="IPR016040">
    <property type="entry name" value="NAD(P)-bd_dom"/>
</dbReference>
<dbReference type="Proteomes" id="UP000269872">
    <property type="component" value="Unassembled WGS sequence"/>
</dbReference>
<organism evidence="2 3">
    <name type="scientific">Pseudomonas caricapapayae</name>
    <dbReference type="NCBI Taxonomy" id="46678"/>
    <lineage>
        <taxon>Bacteria</taxon>
        <taxon>Pseudomonadati</taxon>
        <taxon>Pseudomonadota</taxon>
        <taxon>Gammaproteobacteria</taxon>
        <taxon>Pseudomonadales</taxon>
        <taxon>Pseudomonadaceae</taxon>
        <taxon>Pseudomonas</taxon>
    </lineage>
</organism>
<dbReference type="InterPro" id="IPR036291">
    <property type="entry name" value="NAD(P)-bd_dom_sf"/>
</dbReference>
<dbReference type="SUPFAM" id="SSF51735">
    <property type="entry name" value="NAD(P)-binding Rossmann-fold domains"/>
    <property type="match status" value="1"/>
</dbReference>
<dbReference type="Pfam" id="PF13460">
    <property type="entry name" value="NAD_binding_10"/>
    <property type="match status" value="1"/>
</dbReference>
<name>A0A0P9KVD0_9PSED</name>
<protein>
    <submittedName>
        <fullName evidence="2">Oxidoreductase ylbE</fullName>
    </submittedName>
</protein>
<evidence type="ECO:0000313" key="2">
    <source>
        <dbReference type="EMBL" id="RMV78223.1"/>
    </source>
</evidence>
<reference evidence="2 3" key="1">
    <citation type="submission" date="2018-08" db="EMBL/GenBank/DDBJ databases">
        <title>Recombination of ecologically and evolutionarily significant loci maintains genetic cohesion in the Pseudomonas syringae species complex.</title>
        <authorList>
            <person name="Dillon M."/>
            <person name="Thakur S."/>
            <person name="Almeida R.N.D."/>
            <person name="Weir B.S."/>
            <person name="Guttman D.S."/>
        </authorList>
    </citation>
    <scope>NUCLEOTIDE SEQUENCE [LARGE SCALE GENOMIC DNA]</scope>
    <source>
        <strain evidence="2 3">ICMP 7496</strain>
    </source>
</reference>
<evidence type="ECO:0000259" key="1">
    <source>
        <dbReference type="Pfam" id="PF13460"/>
    </source>
</evidence>
<dbReference type="EMBL" id="RBUY01000033">
    <property type="protein sequence ID" value="RMV78223.1"/>
    <property type="molecule type" value="Genomic_DNA"/>
</dbReference>
<sequence length="249" mass="26074">MPRFTISSKVNPAEMRRCCTASARYSPEEDSMSKVFVIGAAGKVGQRLVKNLADSGHEVIALHRKEEQSAALEATGALPLLGNLTELDAPRLAGSMAGSDVVVFTAGAGGAGIELTNAIDGKGLETAVAAAELAGVRRFLLVSAFPEAARGTDTSAGFENYMRVKKQADVYLASSALDWVILRPGTLIDTPGKGEISAGLAIAYGDIPRDDVAAVLAALVDRPEISRQIIELTQGATPVDMALRTLSRH</sequence>
<gene>
    <name evidence="2" type="ORF">ALP05_100241</name>
</gene>
<dbReference type="AlphaFoldDB" id="A0A0P9KVD0"/>
<evidence type="ECO:0000313" key="3">
    <source>
        <dbReference type="Proteomes" id="UP000269872"/>
    </source>
</evidence>
<dbReference type="PANTHER" id="PTHR15020">
    <property type="entry name" value="FLAVIN REDUCTASE-RELATED"/>
    <property type="match status" value="1"/>
</dbReference>
<dbReference type="PANTHER" id="PTHR15020:SF50">
    <property type="entry name" value="UPF0659 PROTEIN YMR090W"/>
    <property type="match status" value="1"/>
</dbReference>
<feature type="domain" description="NAD(P)-binding" evidence="1">
    <location>
        <begin position="39"/>
        <end position="223"/>
    </location>
</feature>
<dbReference type="CDD" id="cd05243">
    <property type="entry name" value="SDR_a5"/>
    <property type="match status" value="1"/>
</dbReference>
<dbReference type="Gene3D" id="3.40.50.720">
    <property type="entry name" value="NAD(P)-binding Rossmann-like Domain"/>
    <property type="match status" value="1"/>
</dbReference>
<accession>A0A0P9KVD0</accession>
<comment type="caution">
    <text evidence="2">The sequence shown here is derived from an EMBL/GenBank/DDBJ whole genome shotgun (WGS) entry which is preliminary data.</text>
</comment>
<proteinExistence type="predicted"/>